<keyword evidence="6 8" id="KW-1133">Transmembrane helix</keyword>
<dbReference type="GO" id="GO:0055085">
    <property type="term" value="P:transmembrane transport"/>
    <property type="evidence" value="ECO:0007669"/>
    <property type="project" value="InterPro"/>
</dbReference>
<dbReference type="EMBL" id="BMYJ01000008">
    <property type="protein sequence ID" value="GHC61119.1"/>
    <property type="molecule type" value="Genomic_DNA"/>
</dbReference>
<evidence type="ECO:0000313" key="10">
    <source>
        <dbReference type="EMBL" id="GHC61119.1"/>
    </source>
</evidence>
<dbReference type="PANTHER" id="PTHR43357">
    <property type="entry name" value="INNER MEMBRANE ABC TRANSPORTER PERMEASE PROTEIN YDCV"/>
    <property type="match status" value="1"/>
</dbReference>
<evidence type="ECO:0000256" key="6">
    <source>
        <dbReference type="ARBA" id="ARBA00022989"/>
    </source>
</evidence>
<dbReference type="Proteomes" id="UP000638981">
    <property type="component" value="Unassembled WGS sequence"/>
</dbReference>
<name>A0A918TSC5_9RHOB</name>
<evidence type="ECO:0000256" key="8">
    <source>
        <dbReference type="RuleBase" id="RU363032"/>
    </source>
</evidence>
<organism evidence="10 11">
    <name type="scientific">Neogemmobacter tilapiae</name>
    <dbReference type="NCBI Taxonomy" id="875041"/>
    <lineage>
        <taxon>Bacteria</taxon>
        <taxon>Pseudomonadati</taxon>
        <taxon>Pseudomonadota</taxon>
        <taxon>Alphaproteobacteria</taxon>
        <taxon>Rhodobacterales</taxon>
        <taxon>Paracoccaceae</taxon>
        <taxon>Neogemmobacter</taxon>
    </lineage>
</organism>
<dbReference type="GO" id="GO:0005886">
    <property type="term" value="C:plasma membrane"/>
    <property type="evidence" value="ECO:0007669"/>
    <property type="project" value="UniProtKB-SubCell"/>
</dbReference>
<evidence type="ECO:0000256" key="7">
    <source>
        <dbReference type="ARBA" id="ARBA00023136"/>
    </source>
</evidence>
<comment type="similarity">
    <text evidence="8">Belongs to the binding-protein-dependent transport system permease family.</text>
</comment>
<dbReference type="AlphaFoldDB" id="A0A918TSC5"/>
<feature type="transmembrane region" description="Helical" evidence="8">
    <location>
        <begin position="46"/>
        <end position="69"/>
    </location>
</feature>
<dbReference type="Gene3D" id="1.10.3720.10">
    <property type="entry name" value="MetI-like"/>
    <property type="match status" value="1"/>
</dbReference>
<evidence type="ECO:0000256" key="1">
    <source>
        <dbReference type="ARBA" id="ARBA00004429"/>
    </source>
</evidence>
<accession>A0A918TSC5</accession>
<keyword evidence="5 8" id="KW-0812">Transmembrane</keyword>
<dbReference type="Pfam" id="PF00528">
    <property type="entry name" value="BPD_transp_1"/>
    <property type="match status" value="1"/>
</dbReference>
<protein>
    <submittedName>
        <fullName evidence="10">ABC transporter</fullName>
    </submittedName>
</protein>
<keyword evidence="4" id="KW-0997">Cell inner membrane</keyword>
<dbReference type="InterPro" id="IPR035906">
    <property type="entry name" value="MetI-like_sf"/>
</dbReference>
<comment type="caution">
    <text evidence="10">The sequence shown here is derived from an EMBL/GenBank/DDBJ whole genome shotgun (WGS) entry which is preliminary data.</text>
</comment>
<dbReference type="PROSITE" id="PS50928">
    <property type="entry name" value="ABC_TM1"/>
    <property type="match status" value="1"/>
</dbReference>
<evidence type="ECO:0000256" key="2">
    <source>
        <dbReference type="ARBA" id="ARBA00022448"/>
    </source>
</evidence>
<dbReference type="PANTHER" id="PTHR43357:SF4">
    <property type="entry name" value="INNER MEMBRANE ABC TRANSPORTER PERMEASE PROTEIN YDCV"/>
    <property type="match status" value="1"/>
</dbReference>
<feature type="transmembrane region" description="Helical" evidence="8">
    <location>
        <begin position="140"/>
        <end position="160"/>
    </location>
</feature>
<sequence length="265" mass="27537">MWALLPALLVLAGLSGGGLALALGRVGWADWAAVLPDGRVWAALGFSLWIALASSLLAAVLGLALAMLLRQSFRGRRVVGGMVAASLTLPHAVVAVGMLFLLSQSGWLSRLAFALGLTDAPADFPALTHDGWGLGIILHYAWKEAPFVALVLLAALRGRIVEQEQAARSLGAGAWGAFRHVTLPALAPALLGASVITFGFALGAYEVPLILGTHDPQALPVLAWQAFADADLTRQPQAVAMALLLTGAAAALLLPLLFWLARGTP</sequence>
<evidence type="ECO:0000256" key="4">
    <source>
        <dbReference type="ARBA" id="ARBA00022519"/>
    </source>
</evidence>
<dbReference type="InterPro" id="IPR000515">
    <property type="entry name" value="MetI-like"/>
</dbReference>
<gene>
    <name evidence="10" type="ORF">GCM10007315_26370</name>
</gene>
<dbReference type="CDD" id="cd06261">
    <property type="entry name" value="TM_PBP2"/>
    <property type="match status" value="1"/>
</dbReference>
<reference evidence="10" key="2">
    <citation type="submission" date="2020-09" db="EMBL/GenBank/DDBJ databases">
        <authorList>
            <person name="Sun Q."/>
            <person name="Kim S."/>
        </authorList>
    </citation>
    <scope>NUCLEOTIDE SEQUENCE</scope>
    <source>
        <strain evidence="10">KCTC 23310</strain>
    </source>
</reference>
<feature type="transmembrane region" description="Helical" evidence="8">
    <location>
        <begin position="181"/>
        <end position="205"/>
    </location>
</feature>
<proteinExistence type="inferred from homology"/>
<feature type="domain" description="ABC transmembrane type-1" evidence="9">
    <location>
        <begin position="44"/>
        <end position="258"/>
    </location>
</feature>
<keyword evidence="3" id="KW-1003">Cell membrane</keyword>
<evidence type="ECO:0000256" key="3">
    <source>
        <dbReference type="ARBA" id="ARBA00022475"/>
    </source>
</evidence>
<dbReference type="RefSeq" id="WP_229804779.1">
    <property type="nucleotide sequence ID" value="NZ_BMYJ01000008.1"/>
</dbReference>
<feature type="transmembrane region" description="Helical" evidence="8">
    <location>
        <begin position="81"/>
        <end position="102"/>
    </location>
</feature>
<evidence type="ECO:0000313" key="11">
    <source>
        <dbReference type="Proteomes" id="UP000638981"/>
    </source>
</evidence>
<reference evidence="10" key="1">
    <citation type="journal article" date="2014" name="Int. J. Syst. Evol. Microbiol.">
        <title>Complete genome sequence of Corynebacterium casei LMG S-19264T (=DSM 44701T), isolated from a smear-ripened cheese.</title>
        <authorList>
            <consortium name="US DOE Joint Genome Institute (JGI-PGF)"/>
            <person name="Walter F."/>
            <person name="Albersmeier A."/>
            <person name="Kalinowski J."/>
            <person name="Ruckert C."/>
        </authorList>
    </citation>
    <scope>NUCLEOTIDE SEQUENCE</scope>
    <source>
        <strain evidence="10">KCTC 23310</strain>
    </source>
</reference>
<keyword evidence="7 8" id="KW-0472">Membrane</keyword>
<dbReference type="SUPFAM" id="SSF161098">
    <property type="entry name" value="MetI-like"/>
    <property type="match status" value="1"/>
</dbReference>
<evidence type="ECO:0000259" key="9">
    <source>
        <dbReference type="PROSITE" id="PS50928"/>
    </source>
</evidence>
<keyword evidence="11" id="KW-1185">Reference proteome</keyword>
<evidence type="ECO:0000256" key="5">
    <source>
        <dbReference type="ARBA" id="ARBA00022692"/>
    </source>
</evidence>
<comment type="subcellular location">
    <subcellularLocation>
        <location evidence="1">Cell inner membrane</location>
        <topology evidence="1">Multi-pass membrane protein</topology>
    </subcellularLocation>
    <subcellularLocation>
        <location evidence="8">Cell membrane</location>
        <topology evidence="8">Multi-pass membrane protein</topology>
    </subcellularLocation>
</comment>
<feature type="transmembrane region" description="Helical" evidence="8">
    <location>
        <begin position="238"/>
        <end position="261"/>
    </location>
</feature>
<keyword evidence="2 8" id="KW-0813">Transport</keyword>